<feature type="binding site" evidence="4">
    <location>
        <begin position="111"/>
        <end position="112"/>
    </location>
    <ligand>
        <name>substrate</name>
    </ligand>
</feature>
<evidence type="ECO:0000256" key="2">
    <source>
        <dbReference type="ARBA" id="ARBA00022428"/>
    </source>
</evidence>
<evidence type="ECO:0000313" key="5">
    <source>
        <dbReference type="EMBL" id="GLI34939.1"/>
    </source>
</evidence>
<feature type="active site" description="Proton acceptor" evidence="4">
    <location>
        <position position="150"/>
    </location>
</feature>
<dbReference type="GO" id="GO:0009234">
    <property type="term" value="P:menaquinone biosynthetic process"/>
    <property type="evidence" value="ECO:0007669"/>
    <property type="project" value="UniProtKB-UniRule"/>
</dbReference>
<dbReference type="InterPro" id="IPR030869">
    <property type="entry name" value="MqnD"/>
</dbReference>
<dbReference type="EMBL" id="BSDR01000001">
    <property type="protein sequence ID" value="GLI34939.1"/>
    <property type="molecule type" value="Genomic_DNA"/>
</dbReference>
<dbReference type="InterPro" id="IPR003773">
    <property type="entry name" value="Menaquinone_biosynth"/>
</dbReference>
<evidence type="ECO:0000256" key="1">
    <source>
        <dbReference type="ARBA" id="ARBA00004863"/>
    </source>
</evidence>
<dbReference type="PANTHER" id="PTHR37167">
    <property type="entry name" value="1,4-DIHYDROXY-6-NAPHTOATE SYNTHASE"/>
    <property type="match status" value="1"/>
</dbReference>
<dbReference type="GO" id="GO:0016830">
    <property type="term" value="F:carbon-carbon lyase activity"/>
    <property type="evidence" value="ECO:0007669"/>
    <property type="project" value="UniProtKB-UniRule"/>
</dbReference>
<evidence type="ECO:0000256" key="4">
    <source>
        <dbReference type="HAMAP-Rule" id="MF_00996"/>
    </source>
</evidence>
<keyword evidence="3 4" id="KW-0456">Lyase</keyword>
<dbReference type="HAMAP" id="MF_00996">
    <property type="entry name" value="MqnD"/>
    <property type="match status" value="1"/>
</dbReference>
<reference evidence="5" key="1">
    <citation type="submission" date="2022-12" db="EMBL/GenBank/DDBJ databases">
        <title>Reference genome sequencing for broad-spectrum identification of bacterial and archaeal isolates by mass spectrometry.</title>
        <authorList>
            <person name="Sekiguchi Y."/>
            <person name="Tourlousse D.M."/>
        </authorList>
    </citation>
    <scope>NUCLEOTIDE SEQUENCE</scope>
    <source>
        <strain evidence="5">ASRB1</strain>
    </source>
</reference>
<gene>
    <name evidence="4 5" type="primary">mqnD</name>
    <name evidence="5" type="ORF">DAMNIGENAA_23720</name>
</gene>
<proteinExistence type="inferred from homology"/>
<dbReference type="CDD" id="cd13635">
    <property type="entry name" value="PBP2_Ttha1568_Mqnd"/>
    <property type="match status" value="1"/>
</dbReference>
<dbReference type="AlphaFoldDB" id="A0A9W6FU68"/>
<protein>
    <recommendedName>
        <fullName evidence="4">1,4-dihydroxy-6-naphtoate synthase</fullName>
        <ecNumber evidence="4">4.1.99.29</ecNumber>
    </recommendedName>
    <alternativeName>
        <fullName evidence="4">Menaquinone biosynthetic enzyme MqnD</fullName>
    </alternativeName>
</protein>
<dbReference type="RefSeq" id="WP_281794413.1">
    <property type="nucleotide sequence ID" value="NZ_BSDR01000001.1"/>
</dbReference>
<name>A0A9W6FU68_9BACT</name>
<evidence type="ECO:0000313" key="6">
    <source>
        <dbReference type="Proteomes" id="UP001144372"/>
    </source>
</evidence>
<keyword evidence="2 4" id="KW-0474">Menaquinone biosynthesis</keyword>
<comment type="pathway">
    <text evidence="1 4">Quinol/quinone metabolism; menaquinone biosynthesis.</text>
</comment>
<accession>A0A9W6FU68</accession>
<dbReference type="Pfam" id="PF02621">
    <property type="entry name" value="VitK2_biosynth"/>
    <property type="match status" value="1"/>
</dbReference>
<dbReference type="EC" id="4.1.99.29" evidence="4"/>
<comment type="catalytic activity">
    <reaction evidence="4">
        <text>cyclic dehypoxanthinylfutalosinate = 1,4-dihydroxy-6-naphthoate + dihydroxyacetone</text>
        <dbReference type="Rhea" id="RHEA:33087"/>
        <dbReference type="ChEBI" id="CHEBI:16016"/>
        <dbReference type="ChEBI" id="CHEBI:64254"/>
        <dbReference type="ChEBI" id="CHEBI:64270"/>
        <dbReference type="EC" id="4.1.99.29"/>
    </reaction>
</comment>
<keyword evidence="6" id="KW-1185">Reference proteome</keyword>
<dbReference type="PANTHER" id="PTHR37167:SF1">
    <property type="entry name" value="1,4-DIHYDROXY-6-NAPHTOATE SYNTHASE"/>
    <property type="match status" value="1"/>
</dbReference>
<comment type="similarity">
    <text evidence="4">Belongs to the MqnA/MqnD family. MqnD subfamily.</text>
</comment>
<dbReference type="SUPFAM" id="SSF53850">
    <property type="entry name" value="Periplasmic binding protein-like II"/>
    <property type="match status" value="1"/>
</dbReference>
<dbReference type="Proteomes" id="UP001144372">
    <property type="component" value="Unassembled WGS sequence"/>
</dbReference>
<organism evidence="5 6">
    <name type="scientific">Desulforhabdus amnigena</name>
    <dbReference type="NCBI Taxonomy" id="40218"/>
    <lineage>
        <taxon>Bacteria</taxon>
        <taxon>Pseudomonadati</taxon>
        <taxon>Thermodesulfobacteriota</taxon>
        <taxon>Syntrophobacteria</taxon>
        <taxon>Syntrophobacterales</taxon>
        <taxon>Syntrophobacteraceae</taxon>
        <taxon>Desulforhabdus</taxon>
    </lineage>
</organism>
<evidence type="ECO:0000256" key="3">
    <source>
        <dbReference type="ARBA" id="ARBA00023239"/>
    </source>
</evidence>
<sequence>MKRSLNLGYSPCPNDTYIFYALAEGRIDLAPCRFEILLADVEELNRRARQKALDITKVSIHAILRLLEDYWLLRAGGAMGRGCGPLVVAKRPTTMEELRNKTIAIPGKLTTANLLLQLQGTHRGPCVEMLFNDIMPAVAAGRVDAGVIIHEGRFTYSGLGLHLVLDLGSWWEKETGLPLPLGGIVMKRDLGHDAARFVETKIRESLLYTRTNLQEAWPYIKSHAQEMEPEIIRRHIDMFVNDFSVDVGAEGEQATRFLLEAAARQENLPMPTKGIFWDQS</sequence>
<dbReference type="Gene3D" id="3.40.190.10">
    <property type="entry name" value="Periplasmic binding protein-like II"/>
    <property type="match status" value="2"/>
</dbReference>
<comment type="caution">
    <text evidence="5">The sequence shown here is derived from an EMBL/GenBank/DDBJ whole genome shotgun (WGS) entry which is preliminary data.</text>
</comment>
<comment type="function">
    <text evidence="4">Catalyzes the conversion of cyclic dehypoxanthine futalosine (cyclic DHFL) into 1,4-dihydroxy-6-naphthoate, a step in the biosynthesis of menaquinone (MK, vitamin K2).</text>
</comment>
<feature type="binding site" evidence="4">
    <location>
        <begin position="57"/>
        <end position="59"/>
    </location>
    <ligand>
        <name>substrate</name>
    </ligand>
</feature>